<sequence length="404" mass="47023">MEKSLILAPQSIKILKTFNKQMIFSVKHIFSLIFWRETIIPILKNNWILIVAVLTAFSLTHTIWYYTVSHPLHTITDEYFKILKEKRNSSNLFTLGFNFGFIIGSFVKSKSLVFSIIGTSLLIAELNYQYLFKNLFIDEGRKGKLFYFIVLFFFYSFIIIILMESFGKKAEPLGLHKFITNTWVGFSLLYSVIQYVSESHKRLRELAIQKTRVELTALKAQINPHFLFNVLNNLYGTAIVEESPKTAEGIQQLSNIMRHVVEGSKNERISAEKEVQFLYDFVELSKMRIPKRANITININIDWDEQPTQIAPLLVIPYIENAFKYGISITQESFIDLKFQIHDQKLSFSCRNSIIKQFDKLEVGTSTGLENTKRRLELNYPNKHTLNISNENNIFEVLLEVNLK</sequence>
<feature type="transmembrane region" description="Helical" evidence="1">
    <location>
        <begin position="113"/>
        <end position="132"/>
    </location>
</feature>
<dbReference type="InterPro" id="IPR050640">
    <property type="entry name" value="Bact_2-comp_sensor_kinase"/>
</dbReference>
<name>A0ABN8F1S8_9BACT</name>
<dbReference type="RefSeq" id="WP_238808065.1">
    <property type="nucleotide sequence ID" value="NZ_CAKLPY010000003.1"/>
</dbReference>
<dbReference type="Proteomes" id="UP000837932">
    <property type="component" value="Unassembled WGS sequence"/>
</dbReference>
<reference evidence="3" key="1">
    <citation type="submission" date="2021-12" db="EMBL/GenBank/DDBJ databases">
        <authorList>
            <person name="Rodrigo-Torres L."/>
            <person name="Arahal R. D."/>
            <person name="Lucena T."/>
        </authorList>
    </citation>
    <scope>NUCLEOTIDE SEQUENCE</scope>
    <source>
        <strain evidence="3">CECT 8858</strain>
    </source>
</reference>
<keyword evidence="4" id="KW-1185">Reference proteome</keyword>
<dbReference type="EMBL" id="CAKLPY010000003">
    <property type="protein sequence ID" value="CAH0997382.1"/>
    <property type="molecule type" value="Genomic_DNA"/>
</dbReference>
<dbReference type="PANTHER" id="PTHR34220">
    <property type="entry name" value="SENSOR HISTIDINE KINASE YPDA"/>
    <property type="match status" value="1"/>
</dbReference>
<keyword evidence="1" id="KW-0812">Transmembrane</keyword>
<keyword evidence="1" id="KW-0472">Membrane</keyword>
<feature type="domain" description="Signal transduction histidine kinase internal region" evidence="2">
    <location>
        <begin position="214"/>
        <end position="292"/>
    </location>
</feature>
<organism evidence="3 4">
    <name type="scientific">Emticicia aquatica</name>
    <dbReference type="NCBI Taxonomy" id="1681835"/>
    <lineage>
        <taxon>Bacteria</taxon>
        <taxon>Pseudomonadati</taxon>
        <taxon>Bacteroidota</taxon>
        <taxon>Cytophagia</taxon>
        <taxon>Cytophagales</taxon>
        <taxon>Leadbetterellaceae</taxon>
        <taxon>Emticicia</taxon>
    </lineage>
</organism>
<feature type="transmembrane region" description="Helical" evidence="1">
    <location>
        <begin position="47"/>
        <end position="68"/>
    </location>
</feature>
<evidence type="ECO:0000256" key="1">
    <source>
        <dbReference type="SAM" id="Phobius"/>
    </source>
</evidence>
<evidence type="ECO:0000313" key="3">
    <source>
        <dbReference type="EMBL" id="CAH0997382.1"/>
    </source>
</evidence>
<comment type="caution">
    <text evidence="3">The sequence shown here is derived from an EMBL/GenBank/DDBJ whole genome shotgun (WGS) entry which is preliminary data.</text>
</comment>
<dbReference type="Pfam" id="PF06580">
    <property type="entry name" value="His_kinase"/>
    <property type="match status" value="1"/>
</dbReference>
<proteinExistence type="predicted"/>
<evidence type="ECO:0000259" key="2">
    <source>
        <dbReference type="Pfam" id="PF06580"/>
    </source>
</evidence>
<feature type="transmembrane region" description="Helical" evidence="1">
    <location>
        <begin position="144"/>
        <end position="166"/>
    </location>
</feature>
<gene>
    <name evidence="3" type="ORF">EMA8858_03514</name>
</gene>
<evidence type="ECO:0000313" key="4">
    <source>
        <dbReference type="Proteomes" id="UP000837932"/>
    </source>
</evidence>
<protein>
    <recommendedName>
        <fullName evidence="2">Signal transduction histidine kinase internal region domain-containing protein</fullName>
    </recommendedName>
</protein>
<dbReference type="PANTHER" id="PTHR34220:SF7">
    <property type="entry name" value="SENSOR HISTIDINE KINASE YPDA"/>
    <property type="match status" value="1"/>
</dbReference>
<dbReference type="InterPro" id="IPR010559">
    <property type="entry name" value="Sig_transdc_His_kin_internal"/>
</dbReference>
<accession>A0ABN8F1S8</accession>
<keyword evidence="1" id="KW-1133">Transmembrane helix</keyword>